<evidence type="ECO:0000313" key="1">
    <source>
        <dbReference type="EMBL" id="PWJ29134.1"/>
    </source>
</evidence>
<keyword evidence="2" id="KW-1185">Reference proteome</keyword>
<gene>
    <name evidence="1" type="ORF">BC781_1342</name>
</gene>
<dbReference type="Proteomes" id="UP000245535">
    <property type="component" value="Unassembled WGS sequence"/>
</dbReference>
<dbReference type="RefSeq" id="WP_146201796.1">
    <property type="nucleotide sequence ID" value="NZ_QGDO01000034.1"/>
</dbReference>
<accession>A0A315YQC6</accession>
<dbReference type="EMBL" id="QGDO01000034">
    <property type="protein sequence ID" value="PWJ29134.1"/>
    <property type="molecule type" value="Genomic_DNA"/>
</dbReference>
<organism evidence="1 2">
    <name type="scientific">Sediminitomix flava</name>
    <dbReference type="NCBI Taxonomy" id="379075"/>
    <lineage>
        <taxon>Bacteria</taxon>
        <taxon>Pseudomonadati</taxon>
        <taxon>Bacteroidota</taxon>
        <taxon>Cytophagia</taxon>
        <taxon>Cytophagales</taxon>
        <taxon>Flammeovirgaceae</taxon>
        <taxon>Sediminitomix</taxon>
    </lineage>
</organism>
<protein>
    <submittedName>
        <fullName evidence="1">Uncharacterized protein</fullName>
    </submittedName>
</protein>
<reference evidence="1 2" key="1">
    <citation type="submission" date="2018-03" db="EMBL/GenBank/DDBJ databases">
        <title>Genomic Encyclopedia of Archaeal and Bacterial Type Strains, Phase II (KMG-II): from individual species to whole genera.</title>
        <authorList>
            <person name="Goeker M."/>
        </authorList>
    </citation>
    <scope>NUCLEOTIDE SEQUENCE [LARGE SCALE GENOMIC DNA]</scope>
    <source>
        <strain evidence="1 2">DSM 28229</strain>
    </source>
</reference>
<evidence type="ECO:0000313" key="2">
    <source>
        <dbReference type="Proteomes" id="UP000245535"/>
    </source>
</evidence>
<name>A0A315YQC6_SEDFL</name>
<comment type="caution">
    <text evidence="1">The sequence shown here is derived from an EMBL/GenBank/DDBJ whole genome shotgun (WGS) entry which is preliminary data.</text>
</comment>
<sequence>MKFKRVLISIVLILGLISGVWLYPIIDTFFKVDSCLDKGGWWNYEIQECDLSNDLELKSRKGHHGYNQLANEQQKNIFTVSEYNTDLETVNIERPEKTIITNVSLDTTYLFKIWTLDPNGPHADFWIRRDEFYVVDYDGDGAMPYILNSDSLTVFYNDFVQKGRIISVSKDTLSIHWDDSENPTEYVEWKN</sequence>
<dbReference type="AlphaFoldDB" id="A0A315YQC6"/>
<proteinExistence type="predicted"/>
<dbReference type="OrthoDB" id="983080at2"/>